<evidence type="ECO:0000313" key="3">
    <source>
        <dbReference type="RefSeq" id="XP_030921375.1"/>
    </source>
</evidence>
<gene>
    <name evidence="3" type="primary">LOC115949156</name>
</gene>
<feature type="region of interest" description="Disordered" evidence="1">
    <location>
        <begin position="1"/>
        <end position="22"/>
    </location>
</feature>
<keyword evidence="2" id="KW-1185">Reference proteome</keyword>
<sequence>MRSPHNGQGSPPVTVTAPWGHPARGIAPHSAMGEKLLLTAPWGHPAGGAAPQSSMEEELLPKSPWGHLVQGTAPHISMGTSAGGTAFHISMGTPSSRNFSPHLHGGGIAPHISMGTSSQRNFSPELHGDISWRTCSSQLHGGRTAPQSSMGEEFLPTAPRGHQLEELLPISPWGWNCSSHLHGDTQLEELLLTSPWGWNCSSHLHGDTQFKELLPTSPWGHQLEELLPTSPWRRNCSSQLHGGGTAPHSSMRTSAGTTAPHISCPHEGPWRSCVGIVSLQPSWSQVTPWEALGLSRGVSVAHGDSGGVLLHPGICKCFPTDFLPEETPNLQQDPGLLSAFSCHHPVAVPWGSCRSCGQGLLPRVHSALAPHCGTGLARDWHRTSTGTAQERHGTGTGLAQDWRGTGTGLAQNWHRTGTGLAQDWHSRCLRRVPAGGGLIPALPWDAPAGKWDPAGHNLPGLGPPGSHWR</sequence>
<dbReference type="GeneID" id="115949156"/>
<dbReference type="AlphaFoldDB" id="A0A8N5F601"/>
<dbReference type="OrthoDB" id="8964150at2759"/>
<accession>A0A8N5F601</accession>
<evidence type="ECO:0000313" key="2">
    <source>
        <dbReference type="Proteomes" id="UP000504602"/>
    </source>
</evidence>
<feature type="region of interest" description="Disordered" evidence="1">
    <location>
        <begin position="237"/>
        <end position="260"/>
    </location>
</feature>
<name>A0A8N5F601_GEOFO</name>
<evidence type="ECO:0000256" key="1">
    <source>
        <dbReference type="SAM" id="MobiDB-lite"/>
    </source>
</evidence>
<dbReference type="Proteomes" id="UP000504602">
    <property type="component" value="Unplaced"/>
</dbReference>
<feature type="region of interest" description="Disordered" evidence="1">
    <location>
        <begin position="383"/>
        <end position="403"/>
    </location>
</feature>
<organism evidence="2 3">
    <name type="scientific">Geospiza fortis</name>
    <name type="common">Medium ground-finch</name>
    <dbReference type="NCBI Taxonomy" id="48883"/>
    <lineage>
        <taxon>Eukaryota</taxon>
        <taxon>Metazoa</taxon>
        <taxon>Chordata</taxon>
        <taxon>Craniata</taxon>
        <taxon>Vertebrata</taxon>
        <taxon>Euteleostomi</taxon>
        <taxon>Archelosauria</taxon>
        <taxon>Archosauria</taxon>
        <taxon>Dinosauria</taxon>
        <taxon>Saurischia</taxon>
        <taxon>Theropoda</taxon>
        <taxon>Coelurosauria</taxon>
        <taxon>Aves</taxon>
        <taxon>Neognathae</taxon>
        <taxon>Neoaves</taxon>
        <taxon>Telluraves</taxon>
        <taxon>Australaves</taxon>
        <taxon>Passeriformes</taxon>
        <taxon>Thraupidae</taxon>
        <taxon>Geospiza</taxon>
    </lineage>
</organism>
<protein>
    <submittedName>
        <fullName evidence="3">Uncharacterized protein LOC115949156</fullName>
    </submittedName>
</protein>
<feature type="compositionally biased region" description="Polar residues" evidence="1">
    <location>
        <begin position="247"/>
        <end position="257"/>
    </location>
</feature>
<reference evidence="3" key="1">
    <citation type="submission" date="2025-08" db="UniProtKB">
        <authorList>
            <consortium name="RefSeq"/>
        </authorList>
    </citation>
    <scope>IDENTIFICATION</scope>
</reference>
<feature type="compositionally biased region" description="Polar residues" evidence="1">
    <location>
        <begin position="1"/>
        <end position="13"/>
    </location>
</feature>
<proteinExistence type="predicted"/>
<dbReference type="RefSeq" id="XP_030921375.1">
    <property type="nucleotide sequence ID" value="XM_031065515.1"/>
</dbReference>